<evidence type="ECO:0000313" key="6">
    <source>
        <dbReference type="Proteomes" id="UP001165667"/>
    </source>
</evidence>
<dbReference type="PANTHER" id="PTHR30258:SF2">
    <property type="entry name" value="COMG OPERON PROTEIN 1"/>
    <property type="match status" value="1"/>
</dbReference>
<keyword evidence="6" id="KW-1185">Reference proteome</keyword>
<dbReference type="InterPro" id="IPR037257">
    <property type="entry name" value="T2SS_E_N_sf"/>
</dbReference>
<dbReference type="Gene3D" id="3.40.50.300">
    <property type="entry name" value="P-loop containing nucleotide triphosphate hydrolases"/>
    <property type="match status" value="1"/>
</dbReference>
<dbReference type="EMBL" id="JAMOIM010000014">
    <property type="protein sequence ID" value="MCW6510288.1"/>
    <property type="molecule type" value="Genomic_DNA"/>
</dbReference>
<dbReference type="InterPro" id="IPR007831">
    <property type="entry name" value="T2SS_GspE_N"/>
</dbReference>
<protein>
    <submittedName>
        <fullName evidence="5">GspE/PulE family protein</fullName>
    </submittedName>
</protein>
<dbReference type="FunFam" id="3.40.50.300:FF:000398">
    <property type="entry name" value="Type IV pilus assembly ATPase PilB"/>
    <property type="match status" value="1"/>
</dbReference>
<sequence length="550" mass="58752">MTRHETFVDFAASCGVDLGAAAARPGPLRLSDVWREGRLGGDELARLVAAFHDLPRLDVETLEQARFPIEALSLPFLREAHLLPLDAGTGLRLAVADPGDRDSIAAVNLALGQAPPLCVLSIEELDLLFARLGRERSIEARPTLAGVDVAEPDTIEALQDLARGAPVVRAIDGILERALDSGATDIHFETGREELQIRLRVDGLLRLDQVLPKSAAPAVISRVKILANLDISERRLPQDGRAAVMIRNTEADLRVAVMPTMYGETAVCRILLKDAKLLDFARIGMSAAVRGALERLLAEPHGVLIVTGPTGSGKTTTLATAISLLNQPTRKIVTVEDPIEYQLPGIHQTQIKPAIGLTFATALRSFLRHDPDVIMVGEMRDGETAQIGIQAALTGHLVLTTLHTNSAVDAVVRLADMGVEPFLIAASLRGVVGQRLVRRLCERCHAPDPEQSEAAAALCRSRNLPLPTGMEYRKAMGCPACGQTGFRGRIGVFEVVAADSTVRSLIGSKADAQALLAAARQAGTTTMLEDGLDKAARGQTTVGEILRVCG</sequence>
<dbReference type="InterPro" id="IPR003593">
    <property type="entry name" value="AAA+_ATPase"/>
</dbReference>
<dbReference type="PANTHER" id="PTHR30258">
    <property type="entry name" value="TYPE II SECRETION SYSTEM PROTEIN GSPE-RELATED"/>
    <property type="match status" value="1"/>
</dbReference>
<comment type="caution">
    <text evidence="5">The sequence shown here is derived from an EMBL/GenBank/DDBJ whole genome shotgun (WGS) entry which is preliminary data.</text>
</comment>
<dbReference type="GO" id="GO:0005886">
    <property type="term" value="C:plasma membrane"/>
    <property type="evidence" value="ECO:0007669"/>
    <property type="project" value="TreeGrafter"/>
</dbReference>
<comment type="similarity">
    <text evidence="1">Belongs to the GSP E family.</text>
</comment>
<dbReference type="GO" id="GO:0016887">
    <property type="term" value="F:ATP hydrolysis activity"/>
    <property type="evidence" value="ECO:0007669"/>
    <property type="project" value="TreeGrafter"/>
</dbReference>
<dbReference type="Gene3D" id="3.30.450.90">
    <property type="match status" value="1"/>
</dbReference>
<feature type="domain" description="Bacterial type II secretion system protein E" evidence="4">
    <location>
        <begin position="367"/>
        <end position="381"/>
    </location>
</feature>
<proteinExistence type="inferred from homology"/>
<dbReference type="SUPFAM" id="SSF160246">
    <property type="entry name" value="EspE N-terminal domain-like"/>
    <property type="match status" value="1"/>
</dbReference>
<evidence type="ECO:0000313" key="5">
    <source>
        <dbReference type="EMBL" id="MCW6510288.1"/>
    </source>
</evidence>
<gene>
    <name evidence="5" type="ORF">M8523_19920</name>
</gene>
<dbReference type="InterPro" id="IPR027417">
    <property type="entry name" value="P-loop_NTPase"/>
</dbReference>
<dbReference type="InterPro" id="IPR001482">
    <property type="entry name" value="T2SS/T4SS_dom"/>
</dbReference>
<dbReference type="RefSeq" id="WP_282586659.1">
    <property type="nucleotide sequence ID" value="NZ_JAMOIM010000014.1"/>
</dbReference>
<dbReference type="SUPFAM" id="SSF52540">
    <property type="entry name" value="P-loop containing nucleoside triphosphate hydrolases"/>
    <property type="match status" value="1"/>
</dbReference>
<keyword evidence="3" id="KW-0067">ATP-binding</keyword>
<dbReference type="Pfam" id="PF00437">
    <property type="entry name" value="T2SSE"/>
    <property type="match status" value="1"/>
</dbReference>
<dbReference type="CDD" id="cd01129">
    <property type="entry name" value="PulE-GspE-like"/>
    <property type="match status" value="1"/>
</dbReference>
<accession>A0AA41Z027</accession>
<dbReference type="Pfam" id="PF05157">
    <property type="entry name" value="MshEN"/>
    <property type="match status" value="1"/>
</dbReference>
<evidence type="ECO:0000256" key="1">
    <source>
        <dbReference type="ARBA" id="ARBA00006611"/>
    </source>
</evidence>
<keyword evidence="2" id="KW-0547">Nucleotide-binding</keyword>
<dbReference type="SMART" id="SM00382">
    <property type="entry name" value="AAA"/>
    <property type="match status" value="1"/>
</dbReference>
<evidence type="ECO:0000256" key="3">
    <source>
        <dbReference type="ARBA" id="ARBA00022840"/>
    </source>
</evidence>
<dbReference type="PROSITE" id="PS00662">
    <property type="entry name" value="T2SP_E"/>
    <property type="match status" value="1"/>
</dbReference>
<organism evidence="5 6">
    <name type="scientific">Lichenifustis flavocetrariae</name>
    <dbReference type="NCBI Taxonomy" id="2949735"/>
    <lineage>
        <taxon>Bacteria</taxon>
        <taxon>Pseudomonadati</taxon>
        <taxon>Pseudomonadota</taxon>
        <taxon>Alphaproteobacteria</taxon>
        <taxon>Hyphomicrobiales</taxon>
        <taxon>Lichenihabitantaceae</taxon>
        <taxon>Lichenifustis</taxon>
    </lineage>
</organism>
<evidence type="ECO:0000259" key="4">
    <source>
        <dbReference type="PROSITE" id="PS00662"/>
    </source>
</evidence>
<dbReference type="AlphaFoldDB" id="A0AA41Z027"/>
<evidence type="ECO:0000256" key="2">
    <source>
        <dbReference type="ARBA" id="ARBA00022741"/>
    </source>
</evidence>
<name>A0AA41Z027_9HYPH</name>
<reference evidence="5" key="1">
    <citation type="submission" date="2022-05" db="EMBL/GenBank/DDBJ databases">
        <authorList>
            <person name="Pankratov T."/>
        </authorList>
    </citation>
    <scope>NUCLEOTIDE SEQUENCE</scope>
    <source>
        <strain evidence="5">BP6-180914</strain>
    </source>
</reference>
<dbReference type="Proteomes" id="UP001165667">
    <property type="component" value="Unassembled WGS sequence"/>
</dbReference>
<dbReference type="GO" id="GO:0005524">
    <property type="term" value="F:ATP binding"/>
    <property type="evidence" value="ECO:0007669"/>
    <property type="project" value="UniProtKB-KW"/>
</dbReference>